<evidence type="ECO:0000313" key="4">
    <source>
        <dbReference type="Proteomes" id="UP000274271"/>
    </source>
</evidence>
<comment type="caution">
    <text evidence="3">The sequence shown here is derived from an EMBL/GenBank/DDBJ whole genome shotgun (WGS) entry which is preliminary data.</text>
</comment>
<evidence type="ECO:0000256" key="1">
    <source>
        <dbReference type="ARBA" id="ARBA00023002"/>
    </source>
</evidence>
<dbReference type="AlphaFoldDB" id="A0A3P1CUD4"/>
<proteinExistence type="predicted"/>
<dbReference type="Gene3D" id="3.30.9.10">
    <property type="entry name" value="D-Amino Acid Oxidase, subunit A, domain 2"/>
    <property type="match status" value="1"/>
</dbReference>
<dbReference type="RefSeq" id="WP_124902615.1">
    <property type="nucleotide sequence ID" value="NZ_RQJP01000001.1"/>
</dbReference>
<dbReference type="SUPFAM" id="SSF54373">
    <property type="entry name" value="FAD-linked reductases, C-terminal domain"/>
    <property type="match status" value="1"/>
</dbReference>
<dbReference type="Gene3D" id="3.50.50.60">
    <property type="entry name" value="FAD/NAD(P)-binding domain"/>
    <property type="match status" value="2"/>
</dbReference>
<dbReference type="PANTHER" id="PTHR13847">
    <property type="entry name" value="SARCOSINE DEHYDROGENASE-RELATED"/>
    <property type="match status" value="1"/>
</dbReference>
<dbReference type="GO" id="GO:0005737">
    <property type="term" value="C:cytoplasm"/>
    <property type="evidence" value="ECO:0007669"/>
    <property type="project" value="TreeGrafter"/>
</dbReference>
<keyword evidence="1" id="KW-0560">Oxidoreductase</keyword>
<dbReference type="OrthoDB" id="9794226at2"/>
<gene>
    <name evidence="3" type="ORF">EHT87_00035</name>
</gene>
<dbReference type="Pfam" id="PF01266">
    <property type="entry name" value="DAO"/>
    <property type="match status" value="1"/>
</dbReference>
<organism evidence="3 4">
    <name type="scientific">Larkinella knui</name>
    <dbReference type="NCBI Taxonomy" id="2025310"/>
    <lineage>
        <taxon>Bacteria</taxon>
        <taxon>Pseudomonadati</taxon>
        <taxon>Bacteroidota</taxon>
        <taxon>Cytophagia</taxon>
        <taxon>Cytophagales</taxon>
        <taxon>Spirosomataceae</taxon>
        <taxon>Larkinella</taxon>
    </lineage>
</organism>
<evidence type="ECO:0000259" key="2">
    <source>
        <dbReference type="Pfam" id="PF01266"/>
    </source>
</evidence>
<dbReference type="GO" id="GO:0016491">
    <property type="term" value="F:oxidoreductase activity"/>
    <property type="evidence" value="ECO:0007669"/>
    <property type="project" value="UniProtKB-KW"/>
</dbReference>
<keyword evidence="4" id="KW-1185">Reference proteome</keyword>
<protein>
    <submittedName>
        <fullName evidence="3">FAD-dependent oxidoreductase</fullName>
    </submittedName>
</protein>
<dbReference type="InterPro" id="IPR036188">
    <property type="entry name" value="FAD/NAD-bd_sf"/>
</dbReference>
<accession>A0A3P1CUD4</accession>
<dbReference type="InterPro" id="IPR006076">
    <property type="entry name" value="FAD-dep_OxRdtase"/>
</dbReference>
<dbReference type="Proteomes" id="UP000274271">
    <property type="component" value="Unassembled WGS sequence"/>
</dbReference>
<dbReference type="PANTHER" id="PTHR13847:SF289">
    <property type="entry name" value="GLYCINE OXIDASE"/>
    <property type="match status" value="1"/>
</dbReference>
<dbReference type="SUPFAM" id="SSF51905">
    <property type="entry name" value="FAD/NAD(P)-binding domain"/>
    <property type="match status" value="1"/>
</dbReference>
<evidence type="ECO:0000313" key="3">
    <source>
        <dbReference type="EMBL" id="RRB16720.1"/>
    </source>
</evidence>
<feature type="domain" description="FAD dependent oxidoreductase" evidence="2">
    <location>
        <begin position="4"/>
        <end position="395"/>
    </location>
</feature>
<dbReference type="EMBL" id="RQJP01000001">
    <property type="protein sequence ID" value="RRB16720.1"/>
    <property type="molecule type" value="Genomic_DNA"/>
</dbReference>
<name>A0A3P1CUD4_9BACT</name>
<reference evidence="3 4" key="1">
    <citation type="submission" date="2018-11" db="EMBL/GenBank/DDBJ databases">
        <authorList>
            <person name="Zhou Z."/>
            <person name="Wang G."/>
        </authorList>
    </citation>
    <scope>NUCLEOTIDE SEQUENCE [LARGE SCALE GENOMIC DNA]</scope>
    <source>
        <strain evidence="3 4">KCTC42998</strain>
    </source>
</reference>
<sequence length="415" mass="45429">MRHIGIIGGGVIGLCSAYYLDKAGYKVTVFDQNTLTDGCSFGNAGMIVPSHIIPLAQPGMMARGMRMLLRSTSPFYIKPRLSADLLRWGWLFYRHSTPEHVERSIPALRDLSLLSKKQYQELAQSGDLSFGWEELGLLMLYKTASAEHEMAEEAEVANRAGIEAQQLSGVQVQDLEPTVRVMVRGAVYYPGDAHLNPGQFVRSLVAYLKKRGVTLLERQNVIDFGRTTSRITSVRTLSGDHSIDEVVIAAGAWSPSLTRLLGFSLPLQGGKGYSFTLRNQRPSVRVPAIMLEARATVTPMGPDLRFAGTLEVAGTDLSVNMNRVRGIVNSIQKYYPDLPAEMPEISKVWSGLRPCSPDGLPYIGRVSGFENLTLATGHGMMGVSLGPASGKLVADVVHNQVPALDLNPFDPDRFR</sequence>